<dbReference type="Pfam" id="PF00046">
    <property type="entry name" value="Homeodomain"/>
    <property type="match status" value="1"/>
</dbReference>
<feature type="DNA-binding region" description="Homeobox" evidence="4">
    <location>
        <begin position="73"/>
        <end position="132"/>
    </location>
</feature>
<keyword evidence="3 4" id="KW-0539">Nucleus</keyword>
<dbReference type="SMART" id="SM00389">
    <property type="entry name" value="HOX"/>
    <property type="match status" value="1"/>
</dbReference>
<dbReference type="PRINTS" id="PR00024">
    <property type="entry name" value="HOMEOBOX"/>
</dbReference>
<protein>
    <submittedName>
        <fullName evidence="7">Homeodomain protein</fullName>
    </submittedName>
</protein>
<accession>P91715</accession>
<sequence>EFQYRYIDTGDRTFLCSSNNGINTYPIYRWMIDTRTVACRTSKSKKQDRKVVSESENVYNYNDDACCTVSSTSKRCRSAYTNNQLVELEKEFHYNNYLARGRRTELSKQLLLTERQVKIWFQNRRMKQKKEKKEIEKSRNQYSILNRVSGSENYQKIFGAGIFPLNPLDSDNPNNCSVYSRPEFCYQFSGIN</sequence>
<evidence type="ECO:0000256" key="3">
    <source>
        <dbReference type="ARBA" id="ARBA00023242"/>
    </source>
</evidence>
<dbReference type="InterPro" id="IPR017970">
    <property type="entry name" value="Homeobox_CS"/>
</dbReference>
<feature type="non-terminal residue" evidence="7">
    <location>
        <position position="1"/>
    </location>
</feature>
<evidence type="ECO:0000256" key="4">
    <source>
        <dbReference type="PROSITE-ProRule" id="PRU00108"/>
    </source>
</evidence>
<evidence type="ECO:0000256" key="5">
    <source>
        <dbReference type="RuleBase" id="RU000682"/>
    </source>
</evidence>
<dbReference type="GO" id="GO:0000981">
    <property type="term" value="F:DNA-binding transcription factor activity, RNA polymerase II-specific"/>
    <property type="evidence" value="ECO:0007669"/>
    <property type="project" value="InterPro"/>
</dbReference>
<reference evidence="7" key="2">
    <citation type="journal article" date="1998" name="Dev. Genes Evol.">
        <title>Platyhelminthes have a hox code differentially activated during regeneration, with genes closely related to those of spiralian protostomes.</title>
        <authorList>
            <person name="Bayascas J.R."/>
            <person name="Castillo E."/>
            <person name="Salo E."/>
        </authorList>
    </citation>
    <scope>NUCLEOTIDE SEQUENCE</scope>
</reference>
<proteinExistence type="evidence at transcript level"/>
<dbReference type="GO" id="GO:0045944">
    <property type="term" value="P:positive regulation of transcription by RNA polymerase II"/>
    <property type="evidence" value="ECO:0007669"/>
    <property type="project" value="UniProtKB-ARBA"/>
</dbReference>
<dbReference type="Gene3D" id="1.10.10.60">
    <property type="entry name" value="Homeodomain-like"/>
    <property type="match status" value="1"/>
</dbReference>
<dbReference type="GO" id="GO:0005634">
    <property type="term" value="C:nucleus"/>
    <property type="evidence" value="ECO:0007669"/>
    <property type="project" value="UniProtKB-SubCell"/>
</dbReference>
<dbReference type="GO" id="GO:0000978">
    <property type="term" value="F:RNA polymerase II cis-regulatory region sequence-specific DNA binding"/>
    <property type="evidence" value="ECO:0007669"/>
    <property type="project" value="TreeGrafter"/>
</dbReference>
<feature type="domain" description="Homeobox" evidence="6">
    <location>
        <begin position="71"/>
        <end position="131"/>
    </location>
</feature>
<evidence type="ECO:0000256" key="2">
    <source>
        <dbReference type="ARBA" id="ARBA00023155"/>
    </source>
</evidence>
<evidence type="ECO:0000256" key="1">
    <source>
        <dbReference type="ARBA" id="ARBA00023125"/>
    </source>
</evidence>
<dbReference type="AlphaFoldDB" id="P91715"/>
<evidence type="ECO:0000259" key="6">
    <source>
        <dbReference type="PROSITE" id="PS50071"/>
    </source>
</evidence>
<dbReference type="PANTHER" id="PTHR45664">
    <property type="entry name" value="PROTEIN ZERKNUELLT 1-RELATED"/>
    <property type="match status" value="1"/>
</dbReference>
<dbReference type="InterPro" id="IPR009057">
    <property type="entry name" value="Homeodomain-like_sf"/>
</dbReference>
<name>P91715_GIRTI</name>
<dbReference type="CDD" id="cd00086">
    <property type="entry name" value="homeodomain"/>
    <property type="match status" value="1"/>
</dbReference>
<dbReference type="EMBL" id="X95411">
    <property type="protein sequence ID" value="CAA64691.1"/>
    <property type="molecule type" value="mRNA"/>
</dbReference>
<dbReference type="InterPro" id="IPR020479">
    <property type="entry name" value="HD_metazoa"/>
</dbReference>
<dbReference type="PROSITE" id="PS50071">
    <property type="entry name" value="HOMEOBOX_2"/>
    <property type="match status" value="1"/>
</dbReference>
<dbReference type="SUPFAM" id="SSF46689">
    <property type="entry name" value="Homeodomain-like"/>
    <property type="match status" value="1"/>
</dbReference>
<evidence type="ECO:0000313" key="7">
    <source>
        <dbReference type="EMBL" id="CAA64691.1"/>
    </source>
</evidence>
<keyword evidence="1 4" id="KW-0238">DNA-binding</keyword>
<keyword evidence="2 4" id="KW-0371">Homeobox</keyword>
<dbReference type="InterPro" id="IPR001356">
    <property type="entry name" value="HD"/>
</dbReference>
<dbReference type="PANTHER" id="PTHR45664:SF12">
    <property type="entry name" value="PANCREAS_DUODENUM HOMEOBOX PROTEIN 1"/>
    <property type="match status" value="1"/>
</dbReference>
<reference evidence="7" key="1">
    <citation type="journal article" date="1997" name="Development">
        <title>Planarian Hox genes: novel patterns of expression during regeneration.</title>
        <authorList>
            <person name="Bayascas J.R."/>
            <person name="Castillo E."/>
            <person name="Munoz-Marmol A.M."/>
            <person name="Salo E."/>
        </authorList>
    </citation>
    <scope>NUCLEOTIDE SEQUENCE</scope>
</reference>
<dbReference type="PROSITE" id="PS00027">
    <property type="entry name" value="HOMEOBOX_1"/>
    <property type="match status" value="1"/>
</dbReference>
<organism evidence="7">
    <name type="scientific">Girardia tigrina</name>
    <name type="common">Planarian</name>
    <name type="synonym">Dugesia tigrina</name>
    <dbReference type="NCBI Taxonomy" id="6162"/>
    <lineage>
        <taxon>Eukaryota</taxon>
        <taxon>Metazoa</taxon>
        <taxon>Spiralia</taxon>
        <taxon>Lophotrochozoa</taxon>
        <taxon>Platyhelminthes</taxon>
        <taxon>Rhabditophora</taxon>
        <taxon>Seriata</taxon>
        <taxon>Tricladida</taxon>
        <taxon>Continenticola</taxon>
        <taxon>Geoplanoidea</taxon>
        <taxon>Dugesiidae</taxon>
        <taxon>Girardia</taxon>
    </lineage>
</organism>
<comment type="subcellular location">
    <subcellularLocation>
        <location evidence="4 5">Nucleus</location>
    </subcellularLocation>
</comment>
<gene>
    <name evidence="7" type="primary">DthoxG</name>
</gene>